<proteinExistence type="predicted"/>
<feature type="non-terminal residue" evidence="1">
    <location>
        <position position="55"/>
    </location>
</feature>
<keyword evidence="2" id="KW-1185">Reference proteome</keyword>
<organism evidence="1 2">
    <name type="scientific">Racocetra persica</name>
    <dbReference type="NCBI Taxonomy" id="160502"/>
    <lineage>
        <taxon>Eukaryota</taxon>
        <taxon>Fungi</taxon>
        <taxon>Fungi incertae sedis</taxon>
        <taxon>Mucoromycota</taxon>
        <taxon>Glomeromycotina</taxon>
        <taxon>Glomeromycetes</taxon>
        <taxon>Diversisporales</taxon>
        <taxon>Gigasporaceae</taxon>
        <taxon>Racocetra</taxon>
    </lineage>
</organism>
<reference evidence="1" key="1">
    <citation type="submission" date="2021-06" db="EMBL/GenBank/DDBJ databases">
        <authorList>
            <person name="Kallberg Y."/>
            <person name="Tangrot J."/>
            <person name="Rosling A."/>
        </authorList>
    </citation>
    <scope>NUCLEOTIDE SEQUENCE</scope>
    <source>
        <strain evidence="1">MA461A</strain>
    </source>
</reference>
<protein>
    <submittedName>
        <fullName evidence="1">15872_t:CDS:1</fullName>
    </submittedName>
</protein>
<comment type="caution">
    <text evidence="1">The sequence shown here is derived from an EMBL/GenBank/DDBJ whole genome shotgun (WGS) entry which is preliminary data.</text>
</comment>
<evidence type="ECO:0000313" key="1">
    <source>
        <dbReference type="EMBL" id="CAG8722084.1"/>
    </source>
</evidence>
<dbReference type="EMBL" id="CAJVQC010023391">
    <property type="protein sequence ID" value="CAG8722084.1"/>
    <property type="molecule type" value="Genomic_DNA"/>
</dbReference>
<dbReference type="Proteomes" id="UP000789920">
    <property type="component" value="Unassembled WGS sequence"/>
</dbReference>
<name>A0ACA9PTE5_9GLOM</name>
<evidence type="ECO:0000313" key="2">
    <source>
        <dbReference type="Proteomes" id="UP000789920"/>
    </source>
</evidence>
<sequence>ATGGYSKASIGNDTLTVSDKFSVLLTEKDSNGKDISLFILGTRWQYQAGWKPIVK</sequence>
<feature type="non-terminal residue" evidence="1">
    <location>
        <position position="1"/>
    </location>
</feature>
<gene>
    <name evidence="1" type="ORF">RPERSI_LOCUS11381</name>
</gene>
<accession>A0ACA9PTE5</accession>